<keyword evidence="2" id="KW-1133">Transmembrane helix</keyword>
<evidence type="ECO:0000256" key="2">
    <source>
        <dbReference type="SAM" id="Phobius"/>
    </source>
</evidence>
<dbReference type="AlphaFoldDB" id="A0A8H7C5W7"/>
<gene>
    <name evidence="3" type="ORF">Agabi119p4_9124</name>
</gene>
<organism evidence="3 4">
    <name type="scientific">Agaricus bisporus var. burnettii</name>
    <dbReference type="NCBI Taxonomy" id="192524"/>
    <lineage>
        <taxon>Eukaryota</taxon>
        <taxon>Fungi</taxon>
        <taxon>Dikarya</taxon>
        <taxon>Basidiomycota</taxon>
        <taxon>Agaricomycotina</taxon>
        <taxon>Agaricomycetes</taxon>
        <taxon>Agaricomycetidae</taxon>
        <taxon>Agaricales</taxon>
        <taxon>Agaricineae</taxon>
        <taxon>Agaricaceae</taxon>
        <taxon>Agaricus</taxon>
    </lineage>
</organism>
<evidence type="ECO:0000313" key="3">
    <source>
        <dbReference type="EMBL" id="KAF7762531.1"/>
    </source>
</evidence>
<evidence type="ECO:0000313" key="4">
    <source>
        <dbReference type="Proteomes" id="UP000629468"/>
    </source>
</evidence>
<dbReference type="Proteomes" id="UP000629468">
    <property type="component" value="Unassembled WGS sequence"/>
</dbReference>
<evidence type="ECO:0000256" key="1">
    <source>
        <dbReference type="SAM" id="MobiDB-lite"/>
    </source>
</evidence>
<dbReference type="EMBL" id="JABXXO010000012">
    <property type="protein sequence ID" value="KAF7762531.1"/>
    <property type="molecule type" value="Genomic_DNA"/>
</dbReference>
<sequence length="138" mass="15405">MPTHAAAIGNWANAFGASLYSFFGTNQVKQNCESESTRSRTGTVITFMRESSCMILSTILSYIIAMNPLFLLGASTRTSLILRQKQPRCVQEGRQQFSYFGRICEWSVNPVKRNRLRRGKSTDGSITVGMAGKPLNRM</sequence>
<protein>
    <submittedName>
        <fullName evidence="3">Uncharacterized protein</fullName>
    </submittedName>
</protein>
<keyword evidence="2" id="KW-0472">Membrane</keyword>
<keyword evidence="2" id="KW-0812">Transmembrane</keyword>
<reference evidence="3 4" key="1">
    <citation type="journal article" name="Sci. Rep.">
        <title>Telomere-to-telomere assembled and centromere annotated genomes of the two main subspecies of the button mushroom Agaricus bisporus reveal especially polymorphic chromosome ends.</title>
        <authorList>
            <person name="Sonnenberg A.S.M."/>
            <person name="Sedaghat-Telgerd N."/>
            <person name="Lavrijssen B."/>
            <person name="Ohm R.A."/>
            <person name="Hendrickx P.M."/>
            <person name="Scholtmeijer K."/>
            <person name="Baars J.J.P."/>
            <person name="van Peer A."/>
        </authorList>
    </citation>
    <scope>NUCLEOTIDE SEQUENCE [LARGE SCALE GENOMIC DNA]</scope>
    <source>
        <strain evidence="3 4">H119_p4</strain>
    </source>
</reference>
<comment type="caution">
    <text evidence="3">The sequence shown here is derived from an EMBL/GenBank/DDBJ whole genome shotgun (WGS) entry which is preliminary data.</text>
</comment>
<accession>A0A8H7C5W7</accession>
<feature type="region of interest" description="Disordered" evidence="1">
    <location>
        <begin position="118"/>
        <end position="138"/>
    </location>
</feature>
<name>A0A8H7C5W7_AGABI</name>
<feature type="transmembrane region" description="Helical" evidence="2">
    <location>
        <begin position="54"/>
        <end position="74"/>
    </location>
</feature>
<proteinExistence type="predicted"/>